<feature type="region of interest" description="Disordered" evidence="2">
    <location>
        <begin position="344"/>
        <end position="481"/>
    </location>
</feature>
<accession>A0AAV4H1Q9</accession>
<name>A0AAV4H1Q9_9GAST</name>
<dbReference type="EMBL" id="BMAT01008732">
    <property type="protein sequence ID" value="GFR91449.1"/>
    <property type="molecule type" value="Genomic_DNA"/>
</dbReference>
<dbReference type="SUPFAM" id="SSF47986">
    <property type="entry name" value="DEATH domain"/>
    <property type="match status" value="2"/>
</dbReference>
<feature type="compositionally biased region" description="Basic residues" evidence="2">
    <location>
        <begin position="555"/>
        <end position="567"/>
    </location>
</feature>
<feature type="domain" description="Death" evidence="3">
    <location>
        <begin position="167"/>
        <end position="244"/>
    </location>
</feature>
<keyword evidence="1" id="KW-0175">Coiled coil</keyword>
<dbReference type="PROSITE" id="PS50017">
    <property type="entry name" value="DEATH_DOMAIN"/>
    <property type="match status" value="1"/>
</dbReference>
<feature type="region of interest" description="Disordered" evidence="2">
    <location>
        <begin position="547"/>
        <end position="579"/>
    </location>
</feature>
<dbReference type="Pfam" id="PF00531">
    <property type="entry name" value="Death"/>
    <property type="match status" value="1"/>
</dbReference>
<feature type="compositionally biased region" description="Polar residues" evidence="2">
    <location>
        <begin position="344"/>
        <end position="375"/>
    </location>
</feature>
<feature type="compositionally biased region" description="Low complexity" evidence="2">
    <location>
        <begin position="385"/>
        <end position="399"/>
    </location>
</feature>
<dbReference type="Gene3D" id="1.10.533.10">
    <property type="entry name" value="Death Domain, Fas"/>
    <property type="match status" value="1"/>
</dbReference>
<feature type="compositionally biased region" description="Low complexity" evidence="2">
    <location>
        <begin position="409"/>
        <end position="437"/>
    </location>
</feature>
<feature type="coiled-coil region" evidence="1">
    <location>
        <begin position="60"/>
        <end position="87"/>
    </location>
</feature>
<dbReference type="AlphaFoldDB" id="A0AAV4H1Q9"/>
<dbReference type="InterPro" id="IPR011029">
    <property type="entry name" value="DEATH-like_dom_sf"/>
</dbReference>
<dbReference type="InterPro" id="IPR000488">
    <property type="entry name" value="Death_dom"/>
</dbReference>
<dbReference type="GO" id="GO:0007165">
    <property type="term" value="P:signal transduction"/>
    <property type="evidence" value="ECO:0007669"/>
    <property type="project" value="InterPro"/>
</dbReference>
<proteinExistence type="predicted"/>
<dbReference type="Proteomes" id="UP000762676">
    <property type="component" value="Unassembled WGS sequence"/>
</dbReference>
<evidence type="ECO:0000313" key="4">
    <source>
        <dbReference type="EMBL" id="GFR91449.1"/>
    </source>
</evidence>
<protein>
    <recommendedName>
        <fullName evidence="3">Death domain-containing protein</fullName>
    </recommendedName>
</protein>
<organism evidence="4 5">
    <name type="scientific">Elysia marginata</name>
    <dbReference type="NCBI Taxonomy" id="1093978"/>
    <lineage>
        <taxon>Eukaryota</taxon>
        <taxon>Metazoa</taxon>
        <taxon>Spiralia</taxon>
        <taxon>Lophotrochozoa</taxon>
        <taxon>Mollusca</taxon>
        <taxon>Gastropoda</taxon>
        <taxon>Heterobranchia</taxon>
        <taxon>Euthyneura</taxon>
        <taxon>Panpulmonata</taxon>
        <taxon>Sacoglossa</taxon>
        <taxon>Placobranchoidea</taxon>
        <taxon>Plakobranchidae</taxon>
        <taxon>Elysia</taxon>
    </lineage>
</organism>
<feature type="compositionally biased region" description="Basic residues" evidence="2">
    <location>
        <begin position="446"/>
        <end position="460"/>
    </location>
</feature>
<evidence type="ECO:0000259" key="3">
    <source>
        <dbReference type="PROSITE" id="PS50017"/>
    </source>
</evidence>
<evidence type="ECO:0000313" key="5">
    <source>
        <dbReference type="Proteomes" id="UP000762676"/>
    </source>
</evidence>
<sequence>MKVVFNIPHNTLITSIPLYDGPLLSFLILKQVQRALDNVLCQSSVRNDVTMRIVRQSDKMKELTRHASFLESQLAAAQLTVRQAEEKSRLATMIGQDFERFVSTSGKILKGNSKEELTKVVGRISRLGRRSSTCNSKMATINNLMNHVTASVSAGKGFSESRPPPDAVDAMSKLERLVGSDWHRLGRMLGLPADTLEDVGKFTNFDLTSRVEKVVTSWAKFNHRNACAEVLRQGLEKMDRDALLLAEQPLCKEWQQIPPEVVAYVVAHMVDAPSLVTELCGQGVVSADNRDFILGVSQEHRRASRMLQSVVYMGTQALELWCTALEQLNQTQVAARIRDCLPNKQNSSSTQPSFLTLDLNNRPTSRLTKSNNFAASRNAFKESGSRTLTSSSSFHSSATPPANINRLQTSSSSTSAFTMTPSSSKSTAASTAAASGSGRPGGEKQPRKKRSRSLFTRKNKLRDTEPDPYAGDGTEDGFPETSFMSAAPQSQYNYYHPGININALASSRDATADRGRSYREWAGHGEDGDSDRDRDFKSVGVVAGAGGESNLWVRNPHHQQSRPHSRHININSGADEVAV</sequence>
<comment type="caution">
    <text evidence="4">The sequence shown here is derived from an EMBL/GenBank/DDBJ whole genome shotgun (WGS) entry which is preliminary data.</text>
</comment>
<reference evidence="4 5" key="1">
    <citation type="journal article" date="2021" name="Elife">
        <title>Chloroplast acquisition without the gene transfer in kleptoplastic sea slugs, Plakobranchus ocellatus.</title>
        <authorList>
            <person name="Maeda T."/>
            <person name="Takahashi S."/>
            <person name="Yoshida T."/>
            <person name="Shimamura S."/>
            <person name="Takaki Y."/>
            <person name="Nagai Y."/>
            <person name="Toyoda A."/>
            <person name="Suzuki Y."/>
            <person name="Arimoto A."/>
            <person name="Ishii H."/>
            <person name="Satoh N."/>
            <person name="Nishiyama T."/>
            <person name="Hasebe M."/>
            <person name="Maruyama T."/>
            <person name="Minagawa J."/>
            <person name="Obokata J."/>
            <person name="Shigenobu S."/>
        </authorList>
    </citation>
    <scope>NUCLEOTIDE SEQUENCE [LARGE SCALE GENOMIC DNA]</scope>
</reference>
<keyword evidence="5" id="KW-1185">Reference proteome</keyword>
<evidence type="ECO:0000256" key="1">
    <source>
        <dbReference type="SAM" id="Coils"/>
    </source>
</evidence>
<gene>
    <name evidence="4" type="ORF">ElyMa_004328200</name>
</gene>
<dbReference type="CDD" id="cd01670">
    <property type="entry name" value="Death"/>
    <property type="match status" value="1"/>
</dbReference>
<evidence type="ECO:0000256" key="2">
    <source>
        <dbReference type="SAM" id="MobiDB-lite"/>
    </source>
</evidence>